<dbReference type="Proteomes" id="UP000223709">
    <property type="component" value="Chromosome"/>
</dbReference>
<name>A0A291TC27_9FIRM</name>
<gene>
    <name evidence="2" type="ORF">CRH10_09600</name>
</gene>
<keyword evidence="1" id="KW-0732">Signal</keyword>
<dbReference type="RefSeq" id="WP_098924302.1">
    <property type="nucleotide sequence ID" value="NZ_CP023819.1"/>
</dbReference>
<proteinExistence type="predicted"/>
<dbReference type="AlphaFoldDB" id="A0A291TC27"/>
<evidence type="ECO:0000256" key="1">
    <source>
        <dbReference type="SAM" id="SignalP"/>
    </source>
</evidence>
<protein>
    <recommendedName>
        <fullName evidence="4">DUF5067 domain-containing protein</fullName>
    </recommendedName>
</protein>
<feature type="chain" id="PRO_5012900388" description="DUF5067 domain-containing protein" evidence="1">
    <location>
        <begin position="26"/>
        <end position="169"/>
    </location>
</feature>
<accession>A0A291TC27</accession>
<dbReference type="EMBL" id="CP023819">
    <property type="protein sequence ID" value="ATL90531.1"/>
    <property type="molecule type" value="Genomic_DNA"/>
</dbReference>
<organism evidence="2 3">
    <name type="scientific">Faecalibacterium prausnitzii</name>
    <dbReference type="NCBI Taxonomy" id="853"/>
    <lineage>
        <taxon>Bacteria</taxon>
        <taxon>Bacillati</taxon>
        <taxon>Bacillota</taxon>
        <taxon>Clostridia</taxon>
        <taxon>Eubacteriales</taxon>
        <taxon>Oscillospiraceae</taxon>
        <taxon>Faecalibacterium</taxon>
    </lineage>
</organism>
<sequence length="169" mass="18431">MKRFKKVLALVLAGVLALAMLTACDGGTTDPDKIMPDDGTVEVVMTINNTAANKGLGQVEYSAKYSAVTKALLENWLEWRNDGSNTKYRENYDKITAELGNVKIVVGLTKDTTPLAAQANYNPATRTSFKYDSIFVDPSTYNLAEKVGVAFVTTRDGTVYQAVCLFDVN</sequence>
<dbReference type="PROSITE" id="PS51257">
    <property type="entry name" value="PROKAR_LIPOPROTEIN"/>
    <property type="match status" value="1"/>
</dbReference>
<feature type="signal peptide" evidence="1">
    <location>
        <begin position="1"/>
        <end position="25"/>
    </location>
</feature>
<reference evidence="2 3" key="1">
    <citation type="submission" date="2017-10" db="EMBL/GenBank/DDBJ databases">
        <title>Complete Genome Sequence of Faecalibacterium prausnitzii isolated from the gut of healthy adult Indian.</title>
        <authorList>
            <person name="Bag S."/>
            <person name="Ghosh T.S."/>
            <person name="Das B."/>
        </authorList>
    </citation>
    <scope>NUCLEOTIDE SEQUENCE [LARGE SCALE GENOMIC DNA]</scope>
    <source>
        <strain evidence="2 3">Indica</strain>
    </source>
</reference>
<evidence type="ECO:0008006" key="4">
    <source>
        <dbReference type="Google" id="ProtNLM"/>
    </source>
</evidence>
<evidence type="ECO:0000313" key="3">
    <source>
        <dbReference type="Proteomes" id="UP000223709"/>
    </source>
</evidence>
<evidence type="ECO:0000313" key="2">
    <source>
        <dbReference type="EMBL" id="ATL90531.1"/>
    </source>
</evidence>